<feature type="transmembrane region" description="Helical" evidence="1">
    <location>
        <begin position="212"/>
        <end position="236"/>
    </location>
</feature>
<name>A0A518ANG3_9BACT</name>
<dbReference type="Proteomes" id="UP000315750">
    <property type="component" value="Chromosome"/>
</dbReference>
<dbReference type="EMBL" id="CP036278">
    <property type="protein sequence ID" value="QDU56272.1"/>
    <property type="molecule type" value="Genomic_DNA"/>
</dbReference>
<proteinExistence type="predicted"/>
<accession>A0A518ANG3</accession>
<organism evidence="2 3">
    <name type="scientific">Aeoliella mucimassa</name>
    <dbReference type="NCBI Taxonomy" id="2527972"/>
    <lineage>
        <taxon>Bacteria</taxon>
        <taxon>Pseudomonadati</taxon>
        <taxon>Planctomycetota</taxon>
        <taxon>Planctomycetia</taxon>
        <taxon>Pirellulales</taxon>
        <taxon>Lacipirellulaceae</taxon>
        <taxon>Aeoliella</taxon>
    </lineage>
</organism>
<reference evidence="2 3" key="1">
    <citation type="submission" date="2019-02" db="EMBL/GenBank/DDBJ databases">
        <title>Deep-cultivation of Planctomycetes and their phenomic and genomic characterization uncovers novel biology.</title>
        <authorList>
            <person name="Wiegand S."/>
            <person name="Jogler M."/>
            <person name="Boedeker C."/>
            <person name="Pinto D."/>
            <person name="Vollmers J."/>
            <person name="Rivas-Marin E."/>
            <person name="Kohn T."/>
            <person name="Peeters S.H."/>
            <person name="Heuer A."/>
            <person name="Rast P."/>
            <person name="Oberbeckmann S."/>
            <person name="Bunk B."/>
            <person name="Jeske O."/>
            <person name="Meyerdierks A."/>
            <person name="Storesund J.E."/>
            <person name="Kallscheuer N."/>
            <person name="Luecker S."/>
            <person name="Lage O.M."/>
            <person name="Pohl T."/>
            <person name="Merkel B.J."/>
            <person name="Hornburger P."/>
            <person name="Mueller R.-W."/>
            <person name="Bruemmer F."/>
            <person name="Labrenz M."/>
            <person name="Spormann A.M."/>
            <person name="Op den Camp H."/>
            <person name="Overmann J."/>
            <person name="Amann R."/>
            <person name="Jetten M.S.M."/>
            <person name="Mascher T."/>
            <person name="Medema M.H."/>
            <person name="Devos D.P."/>
            <person name="Kaster A.-K."/>
            <person name="Ovreas L."/>
            <person name="Rohde M."/>
            <person name="Galperin M.Y."/>
            <person name="Jogler C."/>
        </authorList>
    </citation>
    <scope>NUCLEOTIDE SEQUENCE [LARGE SCALE GENOMIC DNA]</scope>
    <source>
        <strain evidence="2 3">Pan181</strain>
    </source>
</reference>
<dbReference type="AlphaFoldDB" id="A0A518ANG3"/>
<protein>
    <recommendedName>
        <fullName evidence="4">PEP-CTERM protein-sorting domain-containing protein</fullName>
    </recommendedName>
</protein>
<keyword evidence="3" id="KW-1185">Reference proteome</keyword>
<keyword evidence="1" id="KW-0812">Transmembrane</keyword>
<evidence type="ECO:0000313" key="3">
    <source>
        <dbReference type="Proteomes" id="UP000315750"/>
    </source>
</evidence>
<dbReference type="KEGG" id="amuc:Pan181_24810"/>
<keyword evidence="1" id="KW-0472">Membrane</keyword>
<dbReference type="RefSeq" id="WP_145247038.1">
    <property type="nucleotide sequence ID" value="NZ_CP036278.1"/>
</dbReference>
<evidence type="ECO:0008006" key="4">
    <source>
        <dbReference type="Google" id="ProtNLM"/>
    </source>
</evidence>
<dbReference type="OrthoDB" id="5431618at2"/>
<evidence type="ECO:0000313" key="2">
    <source>
        <dbReference type="EMBL" id="QDU56272.1"/>
    </source>
</evidence>
<sequence length="246" mass="26467">MVTSALMRAISAAIGVLLIVVATPALASLQMGSKVHFNANLPGTHGGRFLITDGGSPAGKSFSPFETFCVEITEHVSNGAIYYVAGISDTTVNGGNTITNYMAWLYTEFRNGSLSGFDYSGSGTAARNSANALQYALWREIGHDDTTIRNALGISSSSLASTYTNPYNSLGPGWLTDYNADPSWDKSSGYLGQVRVMNLTNKYGTQQYQDQLVLVVPEPMTVFVWTGLIVAGMVIYSKRKTRVQMA</sequence>
<evidence type="ECO:0000256" key="1">
    <source>
        <dbReference type="SAM" id="Phobius"/>
    </source>
</evidence>
<keyword evidence="1" id="KW-1133">Transmembrane helix</keyword>
<gene>
    <name evidence="2" type="ORF">Pan181_24810</name>
</gene>